<feature type="compositionally biased region" description="Polar residues" evidence="1">
    <location>
        <begin position="770"/>
        <end position="779"/>
    </location>
</feature>
<feature type="compositionally biased region" description="Basic and acidic residues" evidence="1">
    <location>
        <begin position="861"/>
        <end position="871"/>
    </location>
</feature>
<dbReference type="InterPro" id="IPR037191">
    <property type="entry name" value="VPS9_dom_sf"/>
</dbReference>
<feature type="region of interest" description="Disordered" evidence="1">
    <location>
        <begin position="700"/>
        <end position="726"/>
    </location>
</feature>
<dbReference type="GO" id="GO:0030139">
    <property type="term" value="C:endocytic vesicle"/>
    <property type="evidence" value="ECO:0007669"/>
    <property type="project" value="TreeGrafter"/>
</dbReference>
<feature type="region of interest" description="Disordered" evidence="1">
    <location>
        <begin position="1026"/>
        <end position="1052"/>
    </location>
</feature>
<feature type="region of interest" description="Disordered" evidence="1">
    <location>
        <begin position="846"/>
        <end position="871"/>
    </location>
</feature>
<evidence type="ECO:0000256" key="1">
    <source>
        <dbReference type="SAM" id="MobiDB-lite"/>
    </source>
</evidence>
<proteinExistence type="predicted"/>
<dbReference type="PANTHER" id="PTHR23101:SF25">
    <property type="entry name" value="GTPASE-ACTIVATING PROTEIN AND VPS9 DOMAIN-CONTAINING PROTEIN 1"/>
    <property type="match status" value="1"/>
</dbReference>
<feature type="region of interest" description="Disordered" evidence="1">
    <location>
        <begin position="1150"/>
        <end position="1194"/>
    </location>
</feature>
<protein>
    <recommendedName>
        <fullName evidence="2">VPS9 domain-containing protein</fullName>
    </recommendedName>
</protein>
<feature type="compositionally biased region" description="Polar residues" evidence="1">
    <location>
        <begin position="116"/>
        <end position="134"/>
    </location>
</feature>
<feature type="compositionally biased region" description="Low complexity" evidence="1">
    <location>
        <begin position="365"/>
        <end position="395"/>
    </location>
</feature>
<feature type="compositionally biased region" description="Basic and acidic residues" evidence="1">
    <location>
        <begin position="1040"/>
        <end position="1050"/>
    </location>
</feature>
<reference evidence="3 4" key="1">
    <citation type="journal article" date="2019" name="Nat. Ecol. Evol.">
        <title>Megaphylogeny resolves global patterns of mushroom evolution.</title>
        <authorList>
            <person name="Varga T."/>
            <person name="Krizsan K."/>
            <person name="Foldi C."/>
            <person name="Dima B."/>
            <person name="Sanchez-Garcia M."/>
            <person name="Sanchez-Ramirez S."/>
            <person name="Szollosi G.J."/>
            <person name="Szarkandi J.G."/>
            <person name="Papp V."/>
            <person name="Albert L."/>
            <person name="Andreopoulos W."/>
            <person name="Angelini C."/>
            <person name="Antonin V."/>
            <person name="Barry K.W."/>
            <person name="Bougher N.L."/>
            <person name="Buchanan P."/>
            <person name="Buyck B."/>
            <person name="Bense V."/>
            <person name="Catcheside P."/>
            <person name="Chovatia M."/>
            <person name="Cooper J."/>
            <person name="Damon W."/>
            <person name="Desjardin D."/>
            <person name="Finy P."/>
            <person name="Geml J."/>
            <person name="Haridas S."/>
            <person name="Hughes K."/>
            <person name="Justo A."/>
            <person name="Karasinski D."/>
            <person name="Kautmanova I."/>
            <person name="Kiss B."/>
            <person name="Kocsube S."/>
            <person name="Kotiranta H."/>
            <person name="LaButti K.M."/>
            <person name="Lechner B.E."/>
            <person name="Liimatainen K."/>
            <person name="Lipzen A."/>
            <person name="Lukacs Z."/>
            <person name="Mihaltcheva S."/>
            <person name="Morgado L.N."/>
            <person name="Niskanen T."/>
            <person name="Noordeloos M.E."/>
            <person name="Ohm R.A."/>
            <person name="Ortiz-Santana B."/>
            <person name="Ovrebo C."/>
            <person name="Racz N."/>
            <person name="Riley R."/>
            <person name="Savchenko A."/>
            <person name="Shiryaev A."/>
            <person name="Soop K."/>
            <person name="Spirin V."/>
            <person name="Szebenyi C."/>
            <person name="Tomsovsky M."/>
            <person name="Tulloss R.E."/>
            <person name="Uehling J."/>
            <person name="Grigoriev I.V."/>
            <person name="Vagvolgyi C."/>
            <person name="Papp T."/>
            <person name="Martin F.M."/>
            <person name="Miettinen O."/>
            <person name="Hibbett D.S."/>
            <person name="Nagy L.G."/>
        </authorList>
    </citation>
    <scope>NUCLEOTIDE SEQUENCE [LARGE SCALE GENOMIC DNA]</scope>
    <source>
        <strain evidence="3 4">CBS 962.96</strain>
    </source>
</reference>
<dbReference type="GO" id="GO:0031267">
    <property type="term" value="F:small GTPase binding"/>
    <property type="evidence" value="ECO:0007669"/>
    <property type="project" value="TreeGrafter"/>
</dbReference>
<feature type="compositionally biased region" description="Gly residues" evidence="1">
    <location>
        <begin position="1301"/>
        <end position="1311"/>
    </location>
</feature>
<dbReference type="SUPFAM" id="SSF109993">
    <property type="entry name" value="VPS9 domain"/>
    <property type="match status" value="1"/>
</dbReference>
<dbReference type="PROSITE" id="PS51205">
    <property type="entry name" value="VPS9"/>
    <property type="match status" value="1"/>
</dbReference>
<feature type="region of interest" description="Disordered" evidence="1">
    <location>
        <begin position="327"/>
        <end position="495"/>
    </location>
</feature>
<feature type="region of interest" description="Disordered" evidence="1">
    <location>
        <begin position="1002"/>
        <end position="1021"/>
    </location>
</feature>
<keyword evidence="4" id="KW-1185">Reference proteome</keyword>
<dbReference type="EMBL" id="ML179210">
    <property type="protein sequence ID" value="THU95039.1"/>
    <property type="molecule type" value="Genomic_DNA"/>
</dbReference>
<feature type="domain" description="VPS9" evidence="2">
    <location>
        <begin position="818"/>
        <end position="1119"/>
    </location>
</feature>
<feature type="region of interest" description="Disordered" evidence="1">
    <location>
        <begin position="770"/>
        <end position="817"/>
    </location>
</feature>
<dbReference type="GO" id="GO:0016192">
    <property type="term" value="P:vesicle-mediated transport"/>
    <property type="evidence" value="ECO:0007669"/>
    <property type="project" value="InterPro"/>
</dbReference>
<evidence type="ECO:0000313" key="4">
    <source>
        <dbReference type="Proteomes" id="UP000297245"/>
    </source>
</evidence>
<feature type="region of interest" description="Disordered" evidence="1">
    <location>
        <begin position="1"/>
        <end position="140"/>
    </location>
</feature>
<dbReference type="Proteomes" id="UP000297245">
    <property type="component" value="Unassembled WGS sequence"/>
</dbReference>
<evidence type="ECO:0000259" key="2">
    <source>
        <dbReference type="PROSITE" id="PS51205"/>
    </source>
</evidence>
<name>A0A4S8LZ54_DENBC</name>
<feature type="compositionally biased region" description="Basic and acidic residues" evidence="1">
    <location>
        <begin position="707"/>
        <end position="726"/>
    </location>
</feature>
<organism evidence="3 4">
    <name type="scientific">Dendrothele bispora (strain CBS 962.96)</name>
    <dbReference type="NCBI Taxonomy" id="1314807"/>
    <lineage>
        <taxon>Eukaryota</taxon>
        <taxon>Fungi</taxon>
        <taxon>Dikarya</taxon>
        <taxon>Basidiomycota</taxon>
        <taxon>Agaricomycotina</taxon>
        <taxon>Agaricomycetes</taxon>
        <taxon>Agaricomycetidae</taxon>
        <taxon>Agaricales</taxon>
        <taxon>Agaricales incertae sedis</taxon>
        <taxon>Dendrothele</taxon>
    </lineage>
</organism>
<feature type="compositionally biased region" description="Basic and acidic residues" evidence="1">
    <location>
        <begin position="418"/>
        <end position="430"/>
    </location>
</feature>
<feature type="compositionally biased region" description="Low complexity" evidence="1">
    <location>
        <begin position="33"/>
        <end position="47"/>
    </location>
</feature>
<dbReference type="GO" id="GO:0005085">
    <property type="term" value="F:guanyl-nucleotide exchange factor activity"/>
    <property type="evidence" value="ECO:0007669"/>
    <property type="project" value="InterPro"/>
</dbReference>
<feature type="compositionally biased region" description="Low complexity" evidence="1">
    <location>
        <begin position="405"/>
        <end position="416"/>
    </location>
</feature>
<evidence type="ECO:0000313" key="3">
    <source>
        <dbReference type="EMBL" id="THU95039.1"/>
    </source>
</evidence>
<dbReference type="OrthoDB" id="10264848at2759"/>
<feature type="compositionally biased region" description="Low complexity" evidence="1">
    <location>
        <begin position="327"/>
        <end position="344"/>
    </location>
</feature>
<feature type="compositionally biased region" description="Acidic residues" evidence="1">
    <location>
        <begin position="1401"/>
        <end position="1435"/>
    </location>
</feature>
<dbReference type="PANTHER" id="PTHR23101">
    <property type="entry name" value="RAB GDP/GTP EXCHANGE FACTOR"/>
    <property type="match status" value="1"/>
</dbReference>
<dbReference type="InterPro" id="IPR045046">
    <property type="entry name" value="Vps9-like"/>
</dbReference>
<sequence>MTSNRDSSFPATSIGRTSGSRFLSNLSPNDAGSSTPRSRSPSRTPSTESLIAHPLLSPTNATATTAPPTGSTSNPTVWDNGFGGSGGSTSASGSGSGGKIAGIGYVPYTPRHRQPHPQTQAHAHATQPHSNSHINHPHVPMNPSVLVTPATSTTIMPTADLTHAATTKLQLMNLKSAAQGLGLDASSIGWAVLESLVGITGQGSGMVRNEEEEREWKEIWSALSVGKASLFLPTSPLESLGAPVTPYFVKNHIVFVEEKSSDNTNTRKVVTLSGLRGILKDSTLTITSTLYTQSKSFRDISNPNPVKRSSGFTSLLLDTAKELTSSSYPTYTLPSQTSTLSLPPRGTFTSISDLTKKPPLPPRPSSSSVNASNLSTGSLSVSSSASIARPGTPSSTGGGGGGGRLSALAGLFGRASSHSREPSRDSKDDTSSLLSSSPSHSILNSMGSLSRSTTSGTGGESDPLLGSTTSLGTTGGTSTASNDATNNNNNNNSNKLQTHNITIHAYTISEPLTTQNVLEDVWRGIVEEIEASIESSGGGGGEVGEDEVSYLMNEIPSSLHQRIVEFLERERVLPVLRTKTKTGKMRGKPRSKKEREREREREKEREKVLSHVQGKGRDKDVEGEDRDKEKERGYSWIYSINSYAHISGYGPVVGGGVGGGGGDVEGPAMDGVEDIEDLATRYQEFYVDLGEEVKRWVREQLTQQEGVQEKDVDKEKDRDKKEEMEEKWVRNVLEKAEKAMTSVGGIYERLFPSPSPQIYSPSSTASASILNSAAATINPDNPAPEARREHPDADSSSTTSATTTSTSYSETGINSSDTAHDEALSSRIAALTLIDFSLDDLDIDVGGGEDGADAPASEQTSNEKKEKSQNRLEREQAVLFVVRECGESLSRFEEAKSPREKAAVMVVAHKILVDGLTKLPPVRLKTEQEVQEKAAARAKSKDDVENVVTGLVTATETDAASSLAPTVTTEVVSVVPDASQVTSPTMPSESLPLALTVSVGGEVTSSESEITPKPPVIDSSEGGEELLATAKPPPESSAVDTEKQSKESKEASQSTLSLDTIFPLLILSIVKTNPPRLISHLLFTQRFRNRSFGGEEAYCLVNLMAVAEFVGALDPKAVLGTREGVLPGMILGGDGTDELGAVGERPPTPFGGVPIPIPIDRTGGSAPGSRRSSRSYSIYSSSSRRDKSAGDVTLSQSAASGTSLFSTSFTLRNRVEQQVDAISSSARGVLTGLSVSGVMDSGIGVFKSLSQASLPGVSLNGVTLGIPGFGQQGGERGRVVTPALNSTQAAAPWNGVYAGGGKAAQGPGTGSEGAATGTETIGEKGEKEREEVASPEAMDDGPSRKETGFSIKSLKIPSVGLNIPGVGRSSNTPAKEEEMVSVSRPGSVRSRKSLGSRYGGESDDEEEEDEDDSEGEEDEGDSEDDSEEGSGEEESEYYKSDSRSIKSFGSMMNSRKKSAKPKDTAKEGSGAGPARPSLSDRLASVSSFGSRHKKTGSKKVPSPPQSRRSSLLVGNPSSQAFNRFDTPVSSRPQSPSPSIPSLSTLRLPPPNKRFLEASSVNDLRMGEMEELLKEYKRLAEAIRGAGGFDVARDAT</sequence>
<dbReference type="GO" id="GO:0005829">
    <property type="term" value="C:cytosol"/>
    <property type="evidence" value="ECO:0007669"/>
    <property type="project" value="TreeGrafter"/>
</dbReference>
<feature type="compositionally biased region" description="Basic and acidic residues" evidence="1">
    <location>
        <begin position="593"/>
        <end position="628"/>
    </location>
</feature>
<gene>
    <name evidence="3" type="ORF">K435DRAFT_839646</name>
</gene>
<dbReference type="Gene3D" id="1.20.1050.80">
    <property type="entry name" value="VPS9 domain"/>
    <property type="match status" value="1"/>
</dbReference>
<feature type="compositionally biased region" description="Polar residues" evidence="1">
    <location>
        <begin position="1"/>
        <end position="32"/>
    </location>
</feature>
<feature type="region of interest" description="Disordered" evidence="1">
    <location>
        <begin position="1301"/>
        <end position="1551"/>
    </location>
</feature>
<feature type="compositionally biased region" description="Basic and acidic residues" evidence="1">
    <location>
        <begin position="1321"/>
        <end position="1332"/>
    </location>
</feature>
<dbReference type="InterPro" id="IPR003123">
    <property type="entry name" value="VPS9"/>
</dbReference>
<feature type="compositionally biased region" description="Basic residues" evidence="1">
    <location>
        <begin position="578"/>
        <end position="592"/>
    </location>
</feature>
<dbReference type="Pfam" id="PF02204">
    <property type="entry name" value="VPS9"/>
    <property type="match status" value="1"/>
</dbReference>
<feature type="compositionally biased region" description="Low complexity" evidence="1">
    <location>
        <begin position="431"/>
        <end position="494"/>
    </location>
</feature>
<feature type="region of interest" description="Disordered" evidence="1">
    <location>
        <begin position="578"/>
        <end position="628"/>
    </location>
</feature>
<feature type="compositionally biased region" description="Low complexity" evidence="1">
    <location>
        <begin position="54"/>
        <end position="76"/>
    </location>
</feature>
<accession>A0A4S8LZ54</accession>
<feature type="compositionally biased region" description="Low complexity" evidence="1">
    <location>
        <begin position="795"/>
        <end position="811"/>
    </location>
</feature>